<comment type="similarity">
    <text evidence="9">Belongs to the CRISPR-associated exonuclease Cas4 family.</text>
</comment>
<dbReference type="EC" id="3.1.12.1" evidence="9"/>
<dbReference type="GO" id="GO:0004519">
    <property type="term" value="F:endonuclease activity"/>
    <property type="evidence" value="ECO:0007669"/>
    <property type="project" value="UniProtKB-KW"/>
</dbReference>
<keyword evidence="1 9" id="KW-0540">Nuclease</keyword>
<dbReference type="AlphaFoldDB" id="A0A2M6K9C9"/>
<gene>
    <name evidence="11" type="ORF">COV49_01880</name>
</gene>
<evidence type="ECO:0000256" key="2">
    <source>
        <dbReference type="ARBA" id="ARBA00022723"/>
    </source>
</evidence>
<dbReference type="InterPro" id="IPR011604">
    <property type="entry name" value="PDDEXK-like_dom_sf"/>
</dbReference>
<organism evidence="11 12">
    <name type="scientific">Candidatus Falkowbacteria bacterium CG11_big_fil_rev_8_21_14_0_20_39_10</name>
    <dbReference type="NCBI Taxonomy" id="1974570"/>
    <lineage>
        <taxon>Bacteria</taxon>
        <taxon>Candidatus Falkowiibacteriota</taxon>
    </lineage>
</organism>
<dbReference type="NCBIfam" id="TIGR04328">
    <property type="entry name" value="cas4_PREFRAN"/>
    <property type="match status" value="1"/>
</dbReference>
<evidence type="ECO:0000256" key="7">
    <source>
        <dbReference type="ARBA" id="ARBA00023118"/>
    </source>
</evidence>
<evidence type="ECO:0000256" key="8">
    <source>
        <dbReference type="ARBA" id="ARBA00023211"/>
    </source>
</evidence>
<evidence type="ECO:0000313" key="12">
    <source>
        <dbReference type="Proteomes" id="UP000230869"/>
    </source>
</evidence>
<keyword evidence="11" id="KW-0255">Endonuclease</keyword>
<evidence type="ECO:0000256" key="4">
    <source>
        <dbReference type="ARBA" id="ARBA00022839"/>
    </source>
</evidence>
<dbReference type="InterPro" id="IPR027616">
    <property type="entry name" value="Cas4_PREFRAN"/>
</dbReference>
<evidence type="ECO:0000259" key="10">
    <source>
        <dbReference type="Pfam" id="PF01930"/>
    </source>
</evidence>
<feature type="domain" description="DUF83" evidence="10">
    <location>
        <begin position="7"/>
        <end position="180"/>
    </location>
</feature>
<name>A0A2M6K9C9_9BACT</name>
<keyword evidence="7 9" id="KW-0051">Antiviral defense</keyword>
<dbReference type="GO" id="GO:0004527">
    <property type="term" value="F:exonuclease activity"/>
    <property type="evidence" value="ECO:0007669"/>
    <property type="project" value="UniProtKB-KW"/>
</dbReference>
<comment type="caution">
    <text evidence="11">The sequence shown here is derived from an EMBL/GenBank/DDBJ whole genome shotgun (WGS) entry which is preliminary data.</text>
</comment>
<comment type="cofactor">
    <cofactor evidence="9">
        <name>Mg(2+)</name>
        <dbReference type="ChEBI" id="CHEBI:18420"/>
    </cofactor>
    <cofactor evidence="9">
        <name>Mn(2+)</name>
        <dbReference type="ChEBI" id="CHEBI:29035"/>
    </cofactor>
    <text evidence="9">Mg(2+) or Mn(2+) required for ssDNA cleavage activity.</text>
</comment>
<dbReference type="GO" id="GO:0046872">
    <property type="term" value="F:metal ion binding"/>
    <property type="evidence" value="ECO:0007669"/>
    <property type="project" value="UniProtKB-KW"/>
</dbReference>
<comment type="cofactor">
    <cofactor evidence="9">
        <name>iron-sulfur cluster</name>
        <dbReference type="ChEBI" id="CHEBI:30408"/>
    </cofactor>
</comment>
<evidence type="ECO:0000313" key="11">
    <source>
        <dbReference type="EMBL" id="PIR13550.1"/>
    </source>
</evidence>
<keyword evidence="2 9" id="KW-0479">Metal-binding</keyword>
<dbReference type="Gene3D" id="3.90.320.10">
    <property type="match status" value="1"/>
</dbReference>
<keyword evidence="3 9" id="KW-0378">Hydrolase</keyword>
<evidence type="ECO:0000256" key="6">
    <source>
        <dbReference type="ARBA" id="ARBA00023014"/>
    </source>
</evidence>
<dbReference type="InterPro" id="IPR022765">
    <property type="entry name" value="Dna2/Cas4_DUF83"/>
</dbReference>
<comment type="function">
    <text evidence="9">CRISPR (clustered regularly interspaced short palindromic repeat) is an adaptive immune system that provides protection against mobile genetic elements (viruses, transposable elements and conjugative plasmids). CRISPR clusters contain sequences complementary to antecedent mobile elements and target invading nucleic acids. CRISPR clusters are transcribed and processed into CRISPR RNA (crRNA).</text>
</comment>
<proteinExistence type="inferred from homology"/>
<dbReference type="EMBL" id="PCWW01000031">
    <property type="protein sequence ID" value="PIR13550.1"/>
    <property type="molecule type" value="Genomic_DNA"/>
</dbReference>
<keyword evidence="6 9" id="KW-0411">Iron-sulfur</keyword>
<sequence>MESYIQITKLNDFIFCPMSLYFHALYENFSQTVYHSAPQTVGKIKHENIEEGRYSTRKRYLQNLPVYSEKYNLMGKVDIYDKLEKALIERKFKIKKIYDGQKYQLYAQMYCLEEMGYMVKKLFIHSLADNKRQEIKLPDEAEKKKFEKTIEEIKNFNPLKCQFKINKNKCDNCIYRELCNVAETDVKPARFQGKANFIRSSRARQR</sequence>
<protein>
    <recommendedName>
        <fullName evidence="9">CRISPR-associated exonuclease Cas4</fullName>
        <ecNumber evidence="9">3.1.12.1</ecNumber>
    </recommendedName>
</protein>
<evidence type="ECO:0000256" key="1">
    <source>
        <dbReference type="ARBA" id="ARBA00022722"/>
    </source>
</evidence>
<dbReference type="GO" id="GO:0051607">
    <property type="term" value="P:defense response to virus"/>
    <property type="evidence" value="ECO:0007669"/>
    <property type="project" value="UniProtKB-KW"/>
</dbReference>
<dbReference type="Pfam" id="PF01930">
    <property type="entry name" value="Cas_Cas4"/>
    <property type="match status" value="1"/>
</dbReference>
<accession>A0A2M6K9C9</accession>
<keyword evidence="4 9" id="KW-0269">Exonuclease</keyword>
<dbReference type="InterPro" id="IPR013343">
    <property type="entry name" value="CRISPR-assoc_prot_Cas4"/>
</dbReference>
<evidence type="ECO:0000256" key="3">
    <source>
        <dbReference type="ARBA" id="ARBA00022801"/>
    </source>
</evidence>
<evidence type="ECO:0000256" key="9">
    <source>
        <dbReference type="RuleBase" id="RU365022"/>
    </source>
</evidence>
<dbReference type="NCBIfam" id="TIGR00372">
    <property type="entry name" value="cas4"/>
    <property type="match status" value="1"/>
</dbReference>
<keyword evidence="8 9" id="KW-0464">Manganese</keyword>
<reference evidence="11 12" key="1">
    <citation type="submission" date="2017-09" db="EMBL/GenBank/DDBJ databases">
        <title>Depth-based differentiation of microbial function through sediment-hosted aquifers and enrichment of novel symbionts in the deep terrestrial subsurface.</title>
        <authorList>
            <person name="Probst A.J."/>
            <person name="Ladd B."/>
            <person name="Jarett J.K."/>
            <person name="Geller-Mcgrath D.E."/>
            <person name="Sieber C.M."/>
            <person name="Emerson J.B."/>
            <person name="Anantharaman K."/>
            <person name="Thomas B.C."/>
            <person name="Malmstrom R."/>
            <person name="Stieglmeier M."/>
            <person name="Klingl A."/>
            <person name="Woyke T."/>
            <person name="Ryan C.M."/>
            <person name="Banfield J.F."/>
        </authorList>
    </citation>
    <scope>NUCLEOTIDE SEQUENCE [LARGE SCALE GENOMIC DNA]</scope>
    <source>
        <strain evidence="11">CG11_big_fil_rev_8_21_14_0_20_39_10</strain>
    </source>
</reference>
<keyword evidence="5 9" id="KW-0408">Iron</keyword>
<dbReference type="GO" id="GO:0051536">
    <property type="term" value="F:iron-sulfur cluster binding"/>
    <property type="evidence" value="ECO:0007669"/>
    <property type="project" value="UniProtKB-KW"/>
</dbReference>
<dbReference type="Proteomes" id="UP000230869">
    <property type="component" value="Unassembled WGS sequence"/>
</dbReference>
<evidence type="ECO:0000256" key="5">
    <source>
        <dbReference type="ARBA" id="ARBA00023004"/>
    </source>
</evidence>